<dbReference type="KEGG" id="mjl:Mjls_4101"/>
<proteinExistence type="predicted"/>
<sequence precursor="true">MLPNRSSRVTQNFFAKTVGRRSLARTRRLGTLAAAVTAATTAATIGAAVAAATPGAADVSGEGFCSFEMSPPKLIELPGGGKAVSSTINPTGCTGDYVSPRSATICVSTPDGPGKCSNAPGYATGEVFVTATRYTGTFTATGRGCWAVVNIPRGDVCTPLAPISSTF</sequence>
<gene>
    <name evidence="1" type="ordered locus">Mjls_4101</name>
</gene>
<evidence type="ECO:0000313" key="1">
    <source>
        <dbReference type="EMBL" id="ABN99874.1"/>
    </source>
</evidence>
<reference evidence="1" key="1">
    <citation type="submission" date="2007-02" db="EMBL/GenBank/DDBJ databases">
        <title>Complete sequence of Mycobacterium sp. JLS.</title>
        <authorList>
            <consortium name="US DOE Joint Genome Institute"/>
            <person name="Copeland A."/>
            <person name="Lucas S."/>
            <person name="Lapidus A."/>
            <person name="Barry K."/>
            <person name="Detter J.C."/>
            <person name="Glavina del Rio T."/>
            <person name="Hammon N."/>
            <person name="Israni S."/>
            <person name="Dalin E."/>
            <person name="Tice H."/>
            <person name="Pitluck S."/>
            <person name="Chain P."/>
            <person name="Malfatti S."/>
            <person name="Shin M."/>
            <person name="Vergez L."/>
            <person name="Schmutz J."/>
            <person name="Larimer F."/>
            <person name="Land M."/>
            <person name="Hauser L."/>
            <person name="Kyrpides N."/>
            <person name="Mikhailova N."/>
            <person name="Miller C.D."/>
            <person name="Anderson A.J."/>
            <person name="Sims R.C."/>
            <person name="Richardson P."/>
        </authorList>
    </citation>
    <scope>NUCLEOTIDE SEQUENCE [LARGE SCALE GENOMIC DNA]</scope>
    <source>
        <strain evidence="1">JLS</strain>
    </source>
</reference>
<dbReference type="AlphaFoldDB" id="A0A5Q5CKW3"/>
<protein>
    <submittedName>
        <fullName evidence="1">Uncharacterized protein</fullName>
    </submittedName>
</protein>
<accession>A0A5Q5CKW3</accession>
<organism evidence="1">
    <name type="scientific">Mycobacterium sp. (strain JLS)</name>
    <dbReference type="NCBI Taxonomy" id="164757"/>
    <lineage>
        <taxon>Bacteria</taxon>
        <taxon>Bacillati</taxon>
        <taxon>Actinomycetota</taxon>
        <taxon>Actinomycetes</taxon>
        <taxon>Mycobacteriales</taxon>
        <taxon>Mycobacteriaceae</taxon>
        <taxon>Mycobacterium</taxon>
    </lineage>
</organism>
<name>A0A5Q5CKW3_MYCSJ</name>
<dbReference type="EMBL" id="CP000580">
    <property type="protein sequence ID" value="ABN99874.1"/>
    <property type="molecule type" value="Genomic_DNA"/>
</dbReference>